<protein>
    <recommendedName>
        <fullName evidence="9">EMP1 protein</fullName>
    </recommendedName>
</protein>
<feature type="compositionally biased region" description="Basic and acidic residues" evidence="2">
    <location>
        <begin position="139"/>
        <end position="151"/>
    </location>
</feature>
<feature type="region of interest" description="Disordered" evidence="2">
    <location>
        <begin position="52"/>
        <end position="78"/>
    </location>
</feature>
<dbReference type="EMBL" id="KI926707">
    <property type="protein sequence ID" value="ETW33323.1"/>
    <property type="molecule type" value="Genomic_DNA"/>
</dbReference>
<dbReference type="GO" id="GO:0016020">
    <property type="term" value="C:membrane"/>
    <property type="evidence" value="ECO:0007669"/>
    <property type="project" value="InterPro"/>
</dbReference>
<proteinExistence type="predicted"/>
<feature type="domain" description="Duffy-antigen binding" evidence="4">
    <location>
        <begin position="31"/>
        <end position="248"/>
    </location>
</feature>
<evidence type="ECO:0000259" key="6">
    <source>
        <dbReference type="Pfam" id="PF22672"/>
    </source>
</evidence>
<dbReference type="GO" id="GO:0046789">
    <property type="term" value="F:host cell surface receptor binding"/>
    <property type="evidence" value="ECO:0007669"/>
    <property type="project" value="InterPro"/>
</dbReference>
<organism evidence="7 8">
    <name type="scientific">Plasmodium falciparum Tanzania</name>
    <name type="common">2000708</name>
    <dbReference type="NCBI Taxonomy" id="1036725"/>
    <lineage>
        <taxon>Eukaryota</taxon>
        <taxon>Sar</taxon>
        <taxon>Alveolata</taxon>
        <taxon>Apicomplexa</taxon>
        <taxon>Aconoidasida</taxon>
        <taxon>Haemosporida</taxon>
        <taxon>Plasmodiidae</taxon>
        <taxon>Plasmodium</taxon>
        <taxon>Plasmodium (Laverania)</taxon>
    </lineage>
</organism>
<dbReference type="Gene3D" id="1.20.58.1930">
    <property type="match status" value="1"/>
</dbReference>
<feature type="coiled-coil region" evidence="1">
    <location>
        <begin position="374"/>
        <end position="401"/>
    </location>
</feature>
<evidence type="ECO:0000313" key="7">
    <source>
        <dbReference type="EMBL" id="ETW33323.1"/>
    </source>
</evidence>
<dbReference type="InterPro" id="IPR008602">
    <property type="entry name" value="Duffy-antigen-binding"/>
</dbReference>
<evidence type="ECO:0000259" key="4">
    <source>
        <dbReference type="Pfam" id="PF05424"/>
    </source>
</evidence>
<dbReference type="InterPro" id="IPR054595">
    <property type="entry name" value="DBL_C"/>
</dbReference>
<feature type="non-terminal residue" evidence="7">
    <location>
        <position position="613"/>
    </location>
</feature>
<evidence type="ECO:0000313" key="8">
    <source>
        <dbReference type="Proteomes" id="UP000030708"/>
    </source>
</evidence>
<reference evidence="7 8" key="1">
    <citation type="submission" date="2013-02" db="EMBL/GenBank/DDBJ databases">
        <title>The Genome Annotation of Plasmodium falciparum Tanzania (2000708).</title>
        <authorList>
            <consortium name="The Broad Institute Genome Sequencing Platform"/>
            <consortium name="The Broad Institute Genome Sequencing Center for Infectious Disease"/>
            <person name="Neafsey D."/>
            <person name="Hoffman S."/>
            <person name="Volkman S."/>
            <person name="Rosenthal P."/>
            <person name="Walker B."/>
            <person name="Young S.K."/>
            <person name="Zeng Q."/>
            <person name="Gargeya S."/>
            <person name="Fitzgerald M."/>
            <person name="Haas B."/>
            <person name="Abouelleil A."/>
            <person name="Allen A.W."/>
            <person name="Alvarado L."/>
            <person name="Arachchi H.M."/>
            <person name="Berlin A.M."/>
            <person name="Chapman S.B."/>
            <person name="Gainer-Dewar J."/>
            <person name="Goldberg J."/>
            <person name="Griggs A."/>
            <person name="Gujja S."/>
            <person name="Hansen M."/>
            <person name="Howarth C."/>
            <person name="Imamovic A."/>
            <person name="Ireland A."/>
            <person name="Larimer J."/>
            <person name="McCowan C."/>
            <person name="Murphy C."/>
            <person name="Pearson M."/>
            <person name="Poon T.W."/>
            <person name="Priest M."/>
            <person name="Roberts A."/>
            <person name="Saif S."/>
            <person name="Shea T."/>
            <person name="Sisk P."/>
            <person name="Sykes S."/>
            <person name="Wortman J."/>
            <person name="Nusbaum C."/>
            <person name="Birren B."/>
        </authorList>
    </citation>
    <scope>NUCLEOTIDE SEQUENCE [LARGE SCALE GENOMIC DNA]</scope>
    <source>
        <strain evidence="8">Tanzania (2000708)</strain>
    </source>
</reference>
<dbReference type="Proteomes" id="UP000030708">
    <property type="component" value="Unassembled WGS sequence"/>
</dbReference>
<dbReference type="Pfam" id="PF22672">
    <property type="entry name" value="DBL_C"/>
    <property type="match status" value="1"/>
</dbReference>
<gene>
    <name evidence="7" type="ORF">PFTANZ_05958</name>
</gene>
<reference evidence="7 8" key="2">
    <citation type="submission" date="2013-02" db="EMBL/GenBank/DDBJ databases">
        <title>The Genome Sequence of Plasmodium falciparum Tanzania (2000708).</title>
        <authorList>
            <consortium name="The Broad Institute Genome Sequencing Platform"/>
            <consortium name="The Broad Institute Genome Sequencing Center for Infectious Disease"/>
            <person name="Neafsey D."/>
            <person name="Cheeseman I."/>
            <person name="Volkman S."/>
            <person name="Adams J."/>
            <person name="Walker B."/>
            <person name="Young S.K."/>
            <person name="Zeng Q."/>
            <person name="Gargeya S."/>
            <person name="Fitzgerald M."/>
            <person name="Haas B."/>
            <person name="Abouelleil A."/>
            <person name="Alvarado L."/>
            <person name="Arachchi H.M."/>
            <person name="Berlin A.M."/>
            <person name="Chapman S.B."/>
            <person name="Dewar J."/>
            <person name="Goldberg J."/>
            <person name="Griggs A."/>
            <person name="Gujja S."/>
            <person name="Hansen M."/>
            <person name="Howarth C."/>
            <person name="Imamovic A."/>
            <person name="Larimer J."/>
            <person name="McCowan C."/>
            <person name="Murphy C."/>
            <person name="Neiman D."/>
            <person name="Pearson M."/>
            <person name="Priest M."/>
            <person name="Roberts A."/>
            <person name="Saif S."/>
            <person name="Shea T."/>
            <person name="Sisk P."/>
            <person name="Sykes S."/>
            <person name="Wortman J."/>
            <person name="Nusbaum C."/>
            <person name="Birren B."/>
        </authorList>
    </citation>
    <scope>NUCLEOTIDE SEQUENCE [LARGE SCALE GENOMIC DNA]</scope>
    <source>
        <strain evidence="8">Tanzania (2000708)</strain>
    </source>
</reference>
<dbReference type="Gene3D" id="1.20.1310.20">
    <property type="entry name" value="Duffy-antigen binding domain"/>
    <property type="match status" value="1"/>
</dbReference>
<dbReference type="Pfam" id="PF03011">
    <property type="entry name" value="PFEMP"/>
    <property type="match status" value="1"/>
</dbReference>
<dbReference type="Pfam" id="PF05424">
    <property type="entry name" value="Duffy_binding"/>
    <property type="match status" value="1"/>
</dbReference>
<dbReference type="Gene3D" id="1.20.58.830">
    <property type="match status" value="1"/>
</dbReference>
<feature type="non-terminal residue" evidence="7">
    <location>
        <position position="1"/>
    </location>
</feature>
<accession>A0A024VYC6</accession>
<name>A0A024VYC6_PLAFA</name>
<evidence type="ECO:0000259" key="5">
    <source>
        <dbReference type="Pfam" id="PF18562"/>
    </source>
</evidence>
<evidence type="ECO:0008006" key="9">
    <source>
        <dbReference type="Google" id="ProtNLM"/>
    </source>
</evidence>
<keyword evidence="1" id="KW-0175">Coiled coil</keyword>
<evidence type="ECO:0000256" key="2">
    <source>
        <dbReference type="SAM" id="MobiDB-lite"/>
    </source>
</evidence>
<dbReference type="InterPro" id="IPR042202">
    <property type="entry name" value="Duffy-ag-bd_sf"/>
</dbReference>
<dbReference type="InterPro" id="IPR004258">
    <property type="entry name" value="DBL"/>
</dbReference>
<dbReference type="InterPro" id="IPR041480">
    <property type="entry name" value="CIDR1_gamma"/>
</dbReference>
<dbReference type="AlphaFoldDB" id="A0A024VYC6"/>
<sequence length="613" mass="69265">ACPTKYGPKAPTSWKCIPSGEKSGGSEKGSICIPPRRRRLYVGKLEQWANKVGGNKVEGGDSSSATTQVGNGESGGGNTVVSSVTTLNAASSTSSQNATQLLRQAFIQSAAIETFFLWHRYKKEKEKEKEETQGQVYKQTDDNDEAQKELETGQIPDGFLRQMFYTLGDYRDICVGVKDNDVINALKASGDKNIEKIEQKIKSVIENSGSKPSGQTPQQWWENNAKYIWDGMVCALCYDSNDKTFKNEVHKNLIEGPQNNTYKYDNVSFKGGLSSDKNVTTTTNINTKLDAFIKRPPYFRWLEEWADEFCTKRTYNLEKIEKDCKGENGDNRCDGDGFDCDKMCPNKNGSFETFYCMSCAKSCRFYKKWISAKKDEFEKQKRQYQNKIADAKKNYDSTYDENFVEHLPIKYGSLDIFLGMLKGPCGNDNIGNSEIIFKKGDDIFRHAEDCAPCSEIGVQYNNDEFNDLDTKCDKKTFKITQHIKNKKTSIKDVDILVSDNKEETFAGDLNGVCSGTGIFTGIKENKWSCGYLCGLDVCSVKTSHGGKDDKPTLLIRALFKRWLESFLEDYNKINDKISHCMKNDKKSPCINGCQNKCNCVEKWIEKKKSEWGK</sequence>
<feature type="region of interest" description="Disordered" evidence="2">
    <location>
        <begin position="127"/>
        <end position="152"/>
    </location>
</feature>
<evidence type="ECO:0000256" key="1">
    <source>
        <dbReference type="SAM" id="Coils"/>
    </source>
</evidence>
<dbReference type="SUPFAM" id="SSF140924">
    <property type="entry name" value="Duffy binding domain-like"/>
    <property type="match status" value="2"/>
</dbReference>
<evidence type="ECO:0000259" key="3">
    <source>
        <dbReference type="Pfam" id="PF03011"/>
    </source>
</evidence>
<feature type="domain" description="Duffy-binding-like" evidence="6">
    <location>
        <begin position="304"/>
        <end position="448"/>
    </location>
</feature>
<feature type="domain" description="Cysteine-rich interdomain region 1 gamma" evidence="5">
    <location>
        <begin position="492"/>
        <end position="541"/>
    </location>
</feature>
<feature type="domain" description="Duffy-binding-like" evidence="3">
    <location>
        <begin position="558"/>
        <end position="612"/>
    </location>
</feature>
<dbReference type="Pfam" id="PF18562">
    <property type="entry name" value="CIDR1_gamma"/>
    <property type="match status" value="1"/>
</dbReference>